<name>A0A1H3ZG88_9ACTO</name>
<keyword evidence="3" id="KW-0472">Membrane</keyword>
<dbReference type="Proteomes" id="UP000199288">
    <property type="component" value="Unassembled WGS sequence"/>
</dbReference>
<proteinExistence type="predicted"/>
<evidence type="ECO:0000313" key="5">
    <source>
        <dbReference type="EMBL" id="SEA22786.1"/>
    </source>
</evidence>
<feature type="compositionally biased region" description="Polar residues" evidence="2">
    <location>
        <begin position="79"/>
        <end position="88"/>
    </location>
</feature>
<keyword evidence="1" id="KW-0175">Coiled coil</keyword>
<dbReference type="GO" id="GO:0016853">
    <property type="term" value="F:isomerase activity"/>
    <property type="evidence" value="ECO:0007669"/>
    <property type="project" value="UniProtKB-KW"/>
</dbReference>
<keyword evidence="6" id="KW-1185">Reference proteome</keyword>
<organism evidence="5 6">
    <name type="scientific">Bowdeniella nasicola</name>
    <dbReference type="NCBI Taxonomy" id="208480"/>
    <lineage>
        <taxon>Bacteria</taxon>
        <taxon>Bacillati</taxon>
        <taxon>Actinomycetota</taxon>
        <taxon>Actinomycetes</taxon>
        <taxon>Actinomycetales</taxon>
        <taxon>Actinomycetaceae</taxon>
        <taxon>Bowdeniella</taxon>
    </lineage>
</organism>
<keyword evidence="3" id="KW-1133">Transmembrane helix</keyword>
<feature type="domain" description="Thioredoxin-like fold" evidence="4">
    <location>
        <begin position="113"/>
        <end position="269"/>
    </location>
</feature>
<evidence type="ECO:0000256" key="2">
    <source>
        <dbReference type="SAM" id="MobiDB-lite"/>
    </source>
</evidence>
<sequence length="290" mass="30439">MAHGDPRPTKAQRREAARAEAARLRAEQEARAKRTRTITIAGIVGLILVVAGVVWFVLANAKDEPSEPTAGQETVELTGEQTSENHSAATGGHAADAGSISFGSDLKPGGVNEGAPVVELYADFTCPHCFTFEQTRVPKLMEMAKNGEITFVQHPVAILDGSGVFNAFPSRAADAYYAIAKGDPDKASAAATKFFELWHNYQTSGNQAAMPVTADLAKAASEAGVKQDIVDAIANGSVPRVAKAATEAMGKAGLRGTPSLLVNGAEVKSENWGADADGSELRDHILEITK</sequence>
<dbReference type="OrthoDB" id="117402at2"/>
<dbReference type="AlphaFoldDB" id="A0A1H3ZG88"/>
<dbReference type="RefSeq" id="WP_092563436.1">
    <property type="nucleotide sequence ID" value="NZ_FNQV01000006.1"/>
</dbReference>
<feature type="transmembrane region" description="Helical" evidence="3">
    <location>
        <begin position="38"/>
        <end position="58"/>
    </location>
</feature>
<reference evidence="6" key="1">
    <citation type="submission" date="2016-10" db="EMBL/GenBank/DDBJ databases">
        <authorList>
            <person name="Varghese N."/>
            <person name="Submissions S."/>
        </authorList>
    </citation>
    <scope>NUCLEOTIDE SEQUENCE [LARGE SCALE GENOMIC DNA]</scope>
    <source>
        <strain evidence="6">KPR-1</strain>
    </source>
</reference>
<dbReference type="SUPFAM" id="SSF52833">
    <property type="entry name" value="Thioredoxin-like"/>
    <property type="match status" value="1"/>
</dbReference>
<accession>A0A1H3ZG88</accession>
<protein>
    <submittedName>
        <fullName evidence="5">Protein-disulfide isomerase</fullName>
    </submittedName>
</protein>
<feature type="region of interest" description="Disordered" evidence="2">
    <location>
        <begin position="64"/>
        <end position="94"/>
    </location>
</feature>
<dbReference type="EMBL" id="FNQV01000006">
    <property type="protein sequence ID" value="SEA22786.1"/>
    <property type="molecule type" value="Genomic_DNA"/>
</dbReference>
<evidence type="ECO:0000256" key="1">
    <source>
        <dbReference type="SAM" id="Coils"/>
    </source>
</evidence>
<dbReference type="Pfam" id="PF13462">
    <property type="entry name" value="Thioredoxin_4"/>
    <property type="match status" value="1"/>
</dbReference>
<feature type="coiled-coil region" evidence="1">
    <location>
        <begin position="9"/>
        <end position="36"/>
    </location>
</feature>
<dbReference type="InterPro" id="IPR012336">
    <property type="entry name" value="Thioredoxin-like_fold"/>
</dbReference>
<dbReference type="InterPro" id="IPR036249">
    <property type="entry name" value="Thioredoxin-like_sf"/>
</dbReference>
<evidence type="ECO:0000259" key="4">
    <source>
        <dbReference type="Pfam" id="PF13462"/>
    </source>
</evidence>
<keyword evidence="5" id="KW-0413">Isomerase</keyword>
<gene>
    <name evidence="5" type="ORF">SAMN02910418_01144</name>
</gene>
<evidence type="ECO:0000256" key="3">
    <source>
        <dbReference type="SAM" id="Phobius"/>
    </source>
</evidence>
<dbReference type="Gene3D" id="3.40.30.10">
    <property type="entry name" value="Glutaredoxin"/>
    <property type="match status" value="1"/>
</dbReference>
<evidence type="ECO:0000313" key="6">
    <source>
        <dbReference type="Proteomes" id="UP000199288"/>
    </source>
</evidence>
<keyword evidence="3" id="KW-0812">Transmembrane</keyword>